<geneLocation type="plasmid" evidence="3">
    <name>pNITMU1</name>
</geneLocation>
<reference evidence="1 3" key="3">
    <citation type="journal article" date="2008" name="Appl. Environ. Microbiol.">
        <title>Complete genome sequence of Nitrosospira multiformis, an ammonia-oxidizing bacterium from the soil environment.</title>
        <authorList>
            <person name="Norton J.M."/>
            <person name="Klotz M.G."/>
            <person name="Stein L.Y."/>
            <person name="Arp D.J."/>
            <person name="Bottomley P.J."/>
            <person name="Chain P.S."/>
            <person name="Hauser L.J."/>
            <person name="Land M.L."/>
            <person name="Larimer F.W."/>
            <person name="Shin M.W."/>
            <person name="Starkenburg S.R."/>
        </authorList>
    </citation>
    <scope>NUCLEOTIDE SEQUENCE [LARGE SCALE GENOMIC DNA]</scope>
    <source>
        <strain evidence="1">ATCC 25196</strain>
        <strain evidence="3">ATCC 25196 / NCIMB 11849 / C 71</strain>
        <plasmid evidence="1">1</plasmid>
        <plasmid evidence="3">pNITMU1</plasmid>
    </source>
</reference>
<dbReference type="DNASU" id="3786777"/>
<dbReference type="PIRSF" id="PIRSF009320">
    <property type="entry name" value="Nuc_binding_HP_1000"/>
    <property type="match status" value="1"/>
</dbReference>
<organism evidence="1 3">
    <name type="scientific">Nitrosospira multiformis (strain ATCC 25196 / NCIMB 11849 / C 71)</name>
    <dbReference type="NCBI Taxonomy" id="323848"/>
    <lineage>
        <taxon>Bacteria</taxon>
        <taxon>Pseudomonadati</taxon>
        <taxon>Pseudomonadota</taxon>
        <taxon>Betaproteobacteria</taxon>
        <taxon>Nitrosomonadales</taxon>
        <taxon>Nitrosomonadaceae</taxon>
        <taxon>Nitrosospira</taxon>
    </lineage>
</organism>
<protein>
    <submittedName>
        <fullName evidence="2">Chromosome partitioning protein</fullName>
    </submittedName>
    <submittedName>
        <fullName evidence="1">ParA protein, putative</fullName>
    </submittedName>
</protein>
<reference evidence="2 4" key="4">
    <citation type="submission" date="2016-10" db="EMBL/GenBank/DDBJ databases">
        <authorList>
            <person name="de Groot N.N."/>
        </authorList>
    </citation>
    <scope>NUCLEOTIDE SEQUENCE [LARGE SCALE GENOMIC DNA]</scope>
    <source>
        <strain evidence="2 4">Nl13</strain>
    </source>
</reference>
<dbReference type="InterPro" id="IPR027417">
    <property type="entry name" value="P-loop_NTPase"/>
</dbReference>
<dbReference type="AlphaFoldDB" id="Q2Y590"/>
<keyword evidence="1" id="KW-0614">Plasmid</keyword>
<accession>Q2Y590</accession>
<dbReference type="Gene3D" id="3.40.50.300">
    <property type="entry name" value="P-loop containing nucleotide triphosphate hydrolases"/>
    <property type="match status" value="1"/>
</dbReference>
<keyword evidence="3" id="KW-1185">Reference proteome</keyword>
<dbReference type="RefSeq" id="WP_011382066.1">
    <property type="nucleotide sequence ID" value="NC_007615.1"/>
</dbReference>
<geneLocation type="plasmid" evidence="1">
    <name>1</name>
</geneLocation>
<proteinExistence type="predicted"/>
<dbReference type="PANTHER" id="PTHR13696">
    <property type="entry name" value="P-LOOP CONTAINING NUCLEOSIDE TRIPHOSPHATE HYDROLASE"/>
    <property type="match status" value="1"/>
</dbReference>
<evidence type="ECO:0000313" key="2">
    <source>
        <dbReference type="EMBL" id="SEG15206.1"/>
    </source>
</evidence>
<reference evidence="1" key="1">
    <citation type="submission" date="2005-08" db="EMBL/GenBank/DDBJ databases">
        <title>Complete sequence of Plasmid 1 of Nitrosospira multiformis ATCC 25196.</title>
        <authorList>
            <consortium name="US DOE Joint Genome Institute"/>
            <person name="Copeland A."/>
            <person name="Lucas S."/>
            <person name="Lapidus A."/>
            <person name="Barry K."/>
            <person name="Detter J.C."/>
            <person name="Glavina T."/>
            <person name="Hammon N."/>
            <person name="Israni S."/>
            <person name="Pitluck S."/>
            <person name="Chain P."/>
            <person name="Malfatti S."/>
            <person name="Shin M."/>
            <person name="Vergez L."/>
            <person name="Schmutz J."/>
            <person name="Larimer F."/>
            <person name="Land M."/>
            <person name="Hauser L."/>
            <person name="Kyrpides N."/>
            <person name="Lykidis A."/>
            <person name="Richardson P."/>
        </authorList>
    </citation>
    <scope>NUCLEOTIDE SEQUENCE</scope>
    <source>
        <strain evidence="1">ATCC 25196</strain>
        <plasmid evidence="1">1</plasmid>
    </source>
</reference>
<evidence type="ECO:0000313" key="3">
    <source>
        <dbReference type="Proteomes" id="UP000002718"/>
    </source>
</evidence>
<dbReference type="InterPro" id="IPR050678">
    <property type="entry name" value="DNA_Partitioning_ATPase"/>
</dbReference>
<evidence type="ECO:0000313" key="4">
    <source>
        <dbReference type="Proteomes" id="UP000236751"/>
    </source>
</evidence>
<gene>
    <name evidence="1" type="ordered locus">Nmul_B2810</name>
    <name evidence="2" type="ORF">SAMN05216403_1373</name>
</gene>
<dbReference type="PANTHER" id="PTHR13696:SF96">
    <property type="entry name" value="COBQ_COBB_MIND_PARA NUCLEOTIDE BINDING DOMAIN-CONTAINING PROTEIN"/>
    <property type="match status" value="1"/>
</dbReference>
<dbReference type="EMBL" id="FNVK01000037">
    <property type="protein sequence ID" value="SEG15206.1"/>
    <property type="molecule type" value="Genomic_DNA"/>
</dbReference>
<dbReference type="InterPro" id="IPR009744">
    <property type="entry name" value="VirC1"/>
</dbReference>
<dbReference type="HOGENOM" id="CLU_037612_5_5_4"/>
<dbReference type="Proteomes" id="UP000236751">
    <property type="component" value="Unassembled WGS sequence"/>
</dbReference>
<sequence>MPTIVFASSKGGAGKTTAAIILASEFARQGAAVTLIDADPNQHSAKWALKLGCPANISLVENTNEESIIEDIEEAEAKTAFVLVDLEGTASMAVASAISRADLVITLCQGSQDDADEAAKTIKLIKRQSKLLQRPINFSVLMTRTNPAITPRTLRHIMGEFEAAGVHIFTTSLIDREAFRAMRSFGGTVNDLNPKEVSGIEKAAQNVRELAKEVIARLKEGQKQERISAHG</sequence>
<dbReference type="Proteomes" id="UP000002718">
    <property type="component" value="Plasmid 1"/>
</dbReference>
<dbReference type="KEGG" id="nmu:Nmul_B2810"/>
<dbReference type="Pfam" id="PF07015">
    <property type="entry name" value="VirC1"/>
    <property type="match status" value="1"/>
</dbReference>
<dbReference type="CDD" id="cd02042">
    <property type="entry name" value="ParAB_family"/>
    <property type="match status" value="1"/>
</dbReference>
<reference evidence="3" key="2">
    <citation type="submission" date="2005-08" db="EMBL/GenBank/DDBJ databases">
        <title>Complete sequence of plasmid 1 of Nitrosospira multiformis ATCC 25196.</title>
        <authorList>
            <person name="Copeland A."/>
            <person name="Lucas S."/>
            <person name="Lapidus A."/>
            <person name="Barry K."/>
            <person name="Detter J.C."/>
            <person name="Glavina T."/>
            <person name="Hammon N."/>
            <person name="Israni S."/>
            <person name="Pitluck S."/>
            <person name="Chain P."/>
            <person name="Malfatti S."/>
            <person name="Shin M."/>
            <person name="Vergez L."/>
            <person name="Schmutz J."/>
            <person name="Larimer F."/>
            <person name="Land M."/>
            <person name="Hauser L."/>
            <person name="Kyrpides N."/>
            <person name="Lykidis A."/>
            <person name="Richardson P."/>
        </authorList>
    </citation>
    <scope>NUCLEOTIDE SEQUENCE [LARGE SCALE GENOMIC DNA]</scope>
    <source>
        <strain evidence="3">ATCC 25196 / NCIMB 11849 / C 71</strain>
        <plasmid evidence="3">pNITMU1</plasmid>
    </source>
</reference>
<name>Q2Y590_NITMU</name>
<dbReference type="SUPFAM" id="SSF52540">
    <property type="entry name" value="P-loop containing nucleoside triphosphate hydrolases"/>
    <property type="match status" value="1"/>
</dbReference>
<dbReference type="EMBL" id="CP000104">
    <property type="protein sequence ID" value="ABB76081.1"/>
    <property type="molecule type" value="Genomic_DNA"/>
</dbReference>
<dbReference type="OrthoDB" id="69313at2"/>
<evidence type="ECO:0000313" key="1">
    <source>
        <dbReference type="EMBL" id="ABB76081.1"/>
    </source>
</evidence>